<dbReference type="AlphaFoldDB" id="A0AAW6DL79"/>
<dbReference type="PROSITE" id="PS51898">
    <property type="entry name" value="TYR_RECOMBINASE"/>
    <property type="match status" value="1"/>
</dbReference>
<dbReference type="InterPro" id="IPR010998">
    <property type="entry name" value="Integrase_recombinase_N"/>
</dbReference>
<dbReference type="GO" id="GO:0003677">
    <property type="term" value="F:DNA binding"/>
    <property type="evidence" value="ECO:0007669"/>
    <property type="project" value="UniProtKB-KW"/>
</dbReference>
<feature type="non-terminal residue" evidence="7">
    <location>
        <position position="234"/>
    </location>
</feature>
<dbReference type="InterPro" id="IPR050808">
    <property type="entry name" value="Phage_Integrase"/>
</dbReference>
<protein>
    <submittedName>
        <fullName evidence="7">Integrase DNA-binding domain-containing protein</fullName>
    </submittedName>
</protein>
<evidence type="ECO:0000256" key="2">
    <source>
        <dbReference type="ARBA" id="ARBA00008857"/>
    </source>
</evidence>
<evidence type="ECO:0000313" key="8">
    <source>
        <dbReference type="Proteomes" id="UP001212160"/>
    </source>
</evidence>
<dbReference type="SUPFAM" id="SSF56349">
    <property type="entry name" value="DNA breaking-rejoining enzymes"/>
    <property type="match status" value="1"/>
</dbReference>
<dbReference type="PANTHER" id="PTHR30629">
    <property type="entry name" value="PROPHAGE INTEGRASE"/>
    <property type="match status" value="1"/>
</dbReference>
<keyword evidence="3" id="KW-0229">DNA integration</keyword>
<dbReference type="GO" id="GO:0015074">
    <property type="term" value="P:DNA integration"/>
    <property type="evidence" value="ECO:0007669"/>
    <property type="project" value="UniProtKB-KW"/>
</dbReference>
<dbReference type="RefSeq" id="WP_272125231.1">
    <property type="nucleotide sequence ID" value="NZ_JAQMLA010000252.1"/>
</dbReference>
<dbReference type="Pfam" id="PF14659">
    <property type="entry name" value="Phage_int_SAM_3"/>
    <property type="match status" value="1"/>
</dbReference>
<evidence type="ECO:0000256" key="3">
    <source>
        <dbReference type="ARBA" id="ARBA00022908"/>
    </source>
</evidence>
<evidence type="ECO:0000313" key="7">
    <source>
        <dbReference type="EMBL" id="MDB8689128.1"/>
    </source>
</evidence>
<evidence type="ECO:0000256" key="1">
    <source>
        <dbReference type="ARBA" id="ARBA00003283"/>
    </source>
</evidence>
<evidence type="ECO:0000256" key="4">
    <source>
        <dbReference type="ARBA" id="ARBA00023125"/>
    </source>
</evidence>
<dbReference type="Proteomes" id="UP001212160">
    <property type="component" value="Unassembled WGS sequence"/>
</dbReference>
<dbReference type="EMBL" id="JAQMLA010000252">
    <property type="protein sequence ID" value="MDB8689128.1"/>
    <property type="molecule type" value="Genomic_DNA"/>
</dbReference>
<proteinExistence type="inferred from homology"/>
<dbReference type="Gene3D" id="3.30.160.60">
    <property type="entry name" value="Classic Zinc Finger"/>
    <property type="match status" value="1"/>
</dbReference>
<dbReference type="InterPro" id="IPR004107">
    <property type="entry name" value="Integrase_SAM-like_N"/>
</dbReference>
<comment type="similarity">
    <text evidence="2">Belongs to the 'phage' integrase family.</text>
</comment>
<dbReference type="InterPro" id="IPR002104">
    <property type="entry name" value="Integrase_catalytic"/>
</dbReference>
<evidence type="ECO:0000256" key="5">
    <source>
        <dbReference type="ARBA" id="ARBA00023172"/>
    </source>
</evidence>
<dbReference type="InterPro" id="IPR011010">
    <property type="entry name" value="DNA_brk_join_enz"/>
</dbReference>
<dbReference type="PANTHER" id="PTHR30629:SF2">
    <property type="entry name" value="PROPHAGE INTEGRASE INTS-RELATED"/>
    <property type="match status" value="1"/>
</dbReference>
<organism evidence="7 8">
    <name type="scientific">Mediterraneibacter gnavus</name>
    <name type="common">Ruminococcus gnavus</name>
    <dbReference type="NCBI Taxonomy" id="33038"/>
    <lineage>
        <taxon>Bacteria</taxon>
        <taxon>Bacillati</taxon>
        <taxon>Bacillota</taxon>
        <taxon>Clostridia</taxon>
        <taxon>Lachnospirales</taxon>
        <taxon>Lachnospiraceae</taxon>
        <taxon>Mediterraneibacter</taxon>
    </lineage>
</organism>
<keyword evidence="5" id="KW-0233">DNA recombination</keyword>
<gene>
    <name evidence="7" type="ORF">PNW85_21355</name>
</gene>
<comment type="function">
    <text evidence="1">Site-specific tyrosine recombinase, which acts by catalyzing the cutting and rejoining of the recombining DNA molecules.</text>
</comment>
<evidence type="ECO:0000259" key="6">
    <source>
        <dbReference type="PROSITE" id="PS51898"/>
    </source>
</evidence>
<dbReference type="GO" id="GO:0006310">
    <property type="term" value="P:DNA recombination"/>
    <property type="evidence" value="ECO:0007669"/>
    <property type="project" value="UniProtKB-KW"/>
</dbReference>
<feature type="domain" description="Tyr recombinase" evidence="6">
    <location>
        <begin position="170"/>
        <end position="234"/>
    </location>
</feature>
<accession>A0AAW6DL79</accession>
<dbReference type="Gene3D" id="1.10.150.130">
    <property type="match status" value="1"/>
</dbReference>
<keyword evidence="4 7" id="KW-0238">DNA-binding</keyword>
<comment type="caution">
    <text evidence="7">The sequence shown here is derived from an EMBL/GenBank/DDBJ whole genome shotgun (WGS) entry which is preliminary data.</text>
</comment>
<dbReference type="Gene3D" id="1.10.443.10">
    <property type="entry name" value="Intergrase catalytic core"/>
    <property type="match status" value="1"/>
</dbReference>
<reference evidence="7" key="1">
    <citation type="submission" date="2023-01" db="EMBL/GenBank/DDBJ databases">
        <title>Human gut microbiome strain richness.</title>
        <authorList>
            <person name="Chen-Liaw A."/>
        </authorList>
    </citation>
    <scope>NUCLEOTIDE SEQUENCE</scope>
    <source>
        <strain evidence="7">RTP21484st1_H11_RTP21484_190118</strain>
    </source>
</reference>
<dbReference type="InterPro" id="IPR004191">
    <property type="entry name" value="Integrase_Tn916-type_DNA-bd_N"/>
</dbReference>
<sequence length="234" mass="27335">MGKDLKGKELGKGISQRADGRYIARFTSKTGKRKTLYDFKLNELKRKLREAVYEDEHGLNGNGESITLNAWYVTWTELYKKKTVKMTTIYKNHSYYNSRVKNSIGKMYLQDIKTYHVQKFLNDLIDSGLAHGTVSNIRFMLSDMLDKAVLSEYIRKNPCIGVEMPKEVKKERRVLTREEQEKFFTFASSYIHINVLKFAVTTGCRIGEVLGLKWEDCDFEKREITINKTIHYSK</sequence>
<dbReference type="Pfam" id="PF00589">
    <property type="entry name" value="Phage_integrase"/>
    <property type="match status" value="1"/>
</dbReference>
<dbReference type="Pfam" id="PF02920">
    <property type="entry name" value="Integrase_DNA"/>
    <property type="match status" value="1"/>
</dbReference>
<name>A0AAW6DL79_MEDGN</name>
<dbReference type="InterPro" id="IPR013762">
    <property type="entry name" value="Integrase-like_cat_sf"/>
</dbReference>